<gene>
    <name evidence="2" type="ORF">DFQ04_0832</name>
</gene>
<proteinExistence type="predicted"/>
<keyword evidence="1" id="KW-0732">Signal</keyword>
<dbReference type="RefSeq" id="WP_166637246.1">
    <property type="nucleotide sequence ID" value="NZ_SNYF01000005.1"/>
</dbReference>
<dbReference type="EMBL" id="SNYF01000005">
    <property type="protein sequence ID" value="TDQ19016.1"/>
    <property type="molecule type" value="Genomic_DNA"/>
</dbReference>
<feature type="signal peptide" evidence="1">
    <location>
        <begin position="1"/>
        <end position="21"/>
    </location>
</feature>
<organism evidence="2 3">
    <name type="scientific">Algoriphagus boseongensis</name>
    <dbReference type="NCBI Taxonomy" id="1442587"/>
    <lineage>
        <taxon>Bacteria</taxon>
        <taxon>Pseudomonadati</taxon>
        <taxon>Bacteroidota</taxon>
        <taxon>Cytophagia</taxon>
        <taxon>Cytophagales</taxon>
        <taxon>Cyclobacteriaceae</taxon>
        <taxon>Algoriphagus</taxon>
    </lineage>
</organism>
<dbReference type="Proteomes" id="UP000294535">
    <property type="component" value="Unassembled WGS sequence"/>
</dbReference>
<accession>A0A4R6T8H5</accession>
<comment type="caution">
    <text evidence="2">The sequence shown here is derived from an EMBL/GenBank/DDBJ whole genome shotgun (WGS) entry which is preliminary data.</text>
</comment>
<name>A0A4R6T8H5_9BACT</name>
<feature type="chain" id="PRO_5020613219" description="Porin" evidence="1">
    <location>
        <begin position="22"/>
        <end position="425"/>
    </location>
</feature>
<evidence type="ECO:0000256" key="1">
    <source>
        <dbReference type="SAM" id="SignalP"/>
    </source>
</evidence>
<sequence length="425" mass="47343">MKKLTILLAVLGTCSILPVLGQDWHAGDTLKTTVPEADRISDFRENMIDWTGQDLIDANFPNSWPLFGSRARMAIGGYVKLDYIQDFSGGYDRYQYEIQNVPVPGDGRVPQSGYMNLHARESRFNIDVRSITETGMPLRIFIELDFYNINDPEFNQTPRLRHIYGVVGRLLIGRTWGTHSDLFAVPTTIDFAAGDALTGTRRAQVRFEDKINQKLNYAFALEMLEYPGIDGNNFPGKASLSLPLAVGRITKLTSKKGRLFFGLSAFQLRYDRQSTGPNTSTLGWGASFSGREYFSSKRHYFRWMASYGNGWGSNIVATLGTTASAVLNPQGKIEAMPAWNLGTGVALNLSPVLVSNFNTNWFGLNPSEYRSEDKIKLGGSGHLNLIWSPLKALNTGGEFMVLYRENGDGSSGVGTRLQFMVKYIF</sequence>
<dbReference type="InterPro" id="IPR045748">
    <property type="entry name" value="DcaP"/>
</dbReference>
<dbReference type="Pfam" id="PF19577">
    <property type="entry name" value="DcaP"/>
    <property type="match status" value="1"/>
</dbReference>
<protein>
    <recommendedName>
        <fullName evidence="4">Porin</fullName>
    </recommendedName>
</protein>
<dbReference type="AlphaFoldDB" id="A0A4R6T8H5"/>
<reference evidence="2 3" key="1">
    <citation type="submission" date="2019-03" db="EMBL/GenBank/DDBJ databases">
        <title>Genomic Encyclopedia of Type Strains, Phase III (KMG-III): the genomes of soil and plant-associated and newly described type strains.</title>
        <authorList>
            <person name="Whitman W."/>
        </authorList>
    </citation>
    <scope>NUCLEOTIDE SEQUENCE [LARGE SCALE GENOMIC DNA]</scope>
    <source>
        <strain evidence="2 3">CECT 8446</strain>
    </source>
</reference>
<evidence type="ECO:0000313" key="3">
    <source>
        <dbReference type="Proteomes" id="UP000294535"/>
    </source>
</evidence>
<keyword evidence="3" id="KW-1185">Reference proteome</keyword>
<evidence type="ECO:0008006" key="4">
    <source>
        <dbReference type="Google" id="ProtNLM"/>
    </source>
</evidence>
<evidence type="ECO:0000313" key="2">
    <source>
        <dbReference type="EMBL" id="TDQ19016.1"/>
    </source>
</evidence>